<dbReference type="OrthoDB" id="2359033at2759"/>
<protein>
    <recommendedName>
        <fullName evidence="1">BTB domain-containing protein</fullName>
    </recommendedName>
</protein>
<dbReference type="AlphaFoldDB" id="V3ZXQ4"/>
<dbReference type="PANTHER" id="PTHR24410:SF41">
    <property type="entry name" value="HL07962P"/>
    <property type="match status" value="1"/>
</dbReference>
<dbReference type="CDD" id="cd18493">
    <property type="entry name" value="BACK_BTBD17"/>
    <property type="match status" value="1"/>
</dbReference>
<dbReference type="InterPro" id="IPR056184">
    <property type="entry name" value="TRAF_BTBD17"/>
</dbReference>
<accession>V3ZXQ4</accession>
<evidence type="ECO:0000313" key="3">
    <source>
        <dbReference type="Proteomes" id="UP000030746"/>
    </source>
</evidence>
<dbReference type="OMA" id="SWYHYAK"/>
<gene>
    <name evidence="2" type="ORF">LOTGIDRAFT_229085</name>
</gene>
<dbReference type="STRING" id="225164.V3ZXQ4"/>
<dbReference type="CTD" id="20247890"/>
<dbReference type="EMBL" id="KB202619">
    <property type="protein sequence ID" value="ESO89187.1"/>
    <property type="molecule type" value="Genomic_DNA"/>
</dbReference>
<name>V3ZXQ4_LOTGI</name>
<dbReference type="Pfam" id="PF23651">
    <property type="entry name" value="TRAF_BTBD17"/>
    <property type="match status" value="1"/>
</dbReference>
<dbReference type="InterPro" id="IPR000210">
    <property type="entry name" value="BTB/POZ_dom"/>
</dbReference>
<dbReference type="GeneID" id="20247890"/>
<evidence type="ECO:0000313" key="2">
    <source>
        <dbReference type="EMBL" id="ESO89187.1"/>
    </source>
</evidence>
<proteinExistence type="predicted"/>
<dbReference type="InterPro" id="IPR051481">
    <property type="entry name" value="BTB-POZ/Galectin-3-binding"/>
</dbReference>
<dbReference type="SMART" id="SM00875">
    <property type="entry name" value="BACK"/>
    <property type="match status" value="1"/>
</dbReference>
<organism evidence="2 3">
    <name type="scientific">Lottia gigantea</name>
    <name type="common">Giant owl limpet</name>
    <dbReference type="NCBI Taxonomy" id="225164"/>
    <lineage>
        <taxon>Eukaryota</taxon>
        <taxon>Metazoa</taxon>
        <taxon>Spiralia</taxon>
        <taxon>Lophotrochozoa</taxon>
        <taxon>Mollusca</taxon>
        <taxon>Gastropoda</taxon>
        <taxon>Patellogastropoda</taxon>
        <taxon>Lottioidea</taxon>
        <taxon>Lottiidae</taxon>
        <taxon>Lottia</taxon>
    </lineage>
</organism>
<dbReference type="Pfam" id="PF00651">
    <property type="entry name" value="BTB"/>
    <property type="match status" value="1"/>
</dbReference>
<dbReference type="Gene3D" id="3.30.710.10">
    <property type="entry name" value="Potassium Channel Kv1.1, Chain A"/>
    <property type="match status" value="1"/>
</dbReference>
<evidence type="ECO:0000259" key="1">
    <source>
        <dbReference type="PROSITE" id="PS50097"/>
    </source>
</evidence>
<dbReference type="RefSeq" id="XP_009060225.1">
    <property type="nucleotide sequence ID" value="XM_009061977.1"/>
</dbReference>
<dbReference type="KEGG" id="lgi:LOTGIDRAFT_229085"/>
<dbReference type="InterPro" id="IPR011333">
    <property type="entry name" value="SKP1/BTB/POZ_sf"/>
</dbReference>
<feature type="domain" description="BTB" evidence="1">
    <location>
        <begin position="36"/>
        <end position="105"/>
    </location>
</feature>
<dbReference type="Pfam" id="PF07707">
    <property type="entry name" value="BACK"/>
    <property type="match status" value="1"/>
</dbReference>
<dbReference type="SUPFAM" id="SSF54695">
    <property type="entry name" value="POZ domain"/>
    <property type="match status" value="1"/>
</dbReference>
<dbReference type="InterPro" id="IPR011705">
    <property type="entry name" value="BACK"/>
</dbReference>
<dbReference type="PROSITE" id="PS50097">
    <property type="entry name" value="BTB"/>
    <property type="match status" value="1"/>
</dbReference>
<keyword evidence="3" id="KW-1185">Reference proteome</keyword>
<dbReference type="Gene3D" id="1.25.40.420">
    <property type="match status" value="1"/>
</dbReference>
<reference evidence="2 3" key="1">
    <citation type="journal article" date="2013" name="Nature">
        <title>Insights into bilaterian evolution from three spiralian genomes.</title>
        <authorList>
            <person name="Simakov O."/>
            <person name="Marletaz F."/>
            <person name="Cho S.J."/>
            <person name="Edsinger-Gonzales E."/>
            <person name="Havlak P."/>
            <person name="Hellsten U."/>
            <person name="Kuo D.H."/>
            <person name="Larsson T."/>
            <person name="Lv J."/>
            <person name="Arendt D."/>
            <person name="Savage R."/>
            <person name="Osoegawa K."/>
            <person name="de Jong P."/>
            <person name="Grimwood J."/>
            <person name="Chapman J.A."/>
            <person name="Shapiro H."/>
            <person name="Aerts A."/>
            <person name="Otillar R.P."/>
            <person name="Terry A.Y."/>
            <person name="Boore J.L."/>
            <person name="Grigoriev I.V."/>
            <person name="Lindberg D.R."/>
            <person name="Seaver E.C."/>
            <person name="Weisblat D.A."/>
            <person name="Putnam N.H."/>
            <person name="Rokhsar D.S."/>
        </authorList>
    </citation>
    <scope>NUCLEOTIDE SEQUENCE [LARGE SCALE GENOMIC DNA]</scope>
</reference>
<dbReference type="HOGENOM" id="CLU_592239_0_0_1"/>
<dbReference type="SMART" id="SM00225">
    <property type="entry name" value="BTB"/>
    <property type="match status" value="1"/>
</dbReference>
<dbReference type="PANTHER" id="PTHR24410">
    <property type="entry name" value="HL07962P-RELATED"/>
    <property type="match status" value="1"/>
</dbReference>
<sequence length="462" mass="53638">MAESDLKSDKTAVETISDTSDFIQRFENLFDSSRLSDVVLCVSGERYRVHKFILVTASEVFCAMLSDQWQESKKTEIQLTEDDACKDVFEQFLKYLYTGSIDLAIDTTLPILLLADKYSIKTLQKSCVQYMQRHIVATPDTNRTLSWYQYAKLTSQEELMQECGKFILSNFSVILEASDWNTLSKNEVIEFLMSSDMIIESEYILWLYVEQWLLSTHNKDNIQENINEILPLIHFSMILPKHLLMIESSNLCQDFNNLFKEKLNQAYRHHSLAVDCAEVGKSIEPYRNYCSDIYKICHPFSLHEYKDCQRIDSKITIRCQIPPRFISPNHPNCDKDSAMFHVYFYPKGFFSIITLYGSYVGRRNDGTTLKVVNRMPYEVPIKIHITLVLYSLLNSVKYVSFTHNSHHLLTKQNNFEDTVDNVIDIKKLADDSQYLINGALEGKIFIKVEDMGEHLGPTPKRE</sequence>
<dbReference type="Proteomes" id="UP000030746">
    <property type="component" value="Unassembled WGS sequence"/>
</dbReference>